<feature type="region of interest" description="Disordered" evidence="1">
    <location>
        <begin position="1"/>
        <end position="54"/>
    </location>
</feature>
<evidence type="ECO:0000313" key="2">
    <source>
        <dbReference type="EMBL" id="KIK22362.1"/>
    </source>
</evidence>
<evidence type="ECO:0000313" key="3">
    <source>
        <dbReference type="Proteomes" id="UP000054018"/>
    </source>
</evidence>
<name>A0A0C9ZIM5_9AGAM</name>
<dbReference type="Proteomes" id="UP000054018">
    <property type="component" value="Unassembled WGS sequence"/>
</dbReference>
<keyword evidence="3" id="KW-1185">Reference proteome</keyword>
<protein>
    <submittedName>
        <fullName evidence="2">Uncharacterized protein</fullName>
    </submittedName>
</protein>
<dbReference type="HOGENOM" id="CLU_3051276_0_0_1"/>
<organism evidence="2 3">
    <name type="scientific">Pisolithus microcarpus 441</name>
    <dbReference type="NCBI Taxonomy" id="765257"/>
    <lineage>
        <taxon>Eukaryota</taxon>
        <taxon>Fungi</taxon>
        <taxon>Dikarya</taxon>
        <taxon>Basidiomycota</taxon>
        <taxon>Agaricomycotina</taxon>
        <taxon>Agaricomycetes</taxon>
        <taxon>Agaricomycetidae</taxon>
        <taxon>Boletales</taxon>
        <taxon>Sclerodermatineae</taxon>
        <taxon>Pisolithaceae</taxon>
        <taxon>Pisolithus</taxon>
    </lineage>
</organism>
<dbReference type="EMBL" id="KN833740">
    <property type="protein sequence ID" value="KIK22362.1"/>
    <property type="molecule type" value="Genomic_DNA"/>
</dbReference>
<gene>
    <name evidence="2" type="ORF">PISMIDRAFT_680390</name>
</gene>
<feature type="compositionally biased region" description="Polar residues" evidence="1">
    <location>
        <begin position="1"/>
        <end position="11"/>
    </location>
</feature>
<sequence length="54" mass="5472">MFSTGPPTLTTGRKAPKPGPQGDAEAATAQRMEQTASREAPPLPSASATEATTC</sequence>
<proteinExistence type="predicted"/>
<accession>A0A0C9ZIM5</accession>
<evidence type="ECO:0000256" key="1">
    <source>
        <dbReference type="SAM" id="MobiDB-lite"/>
    </source>
</evidence>
<dbReference type="AlphaFoldDB" id="A0A0C9ZIM5"/>
<reference evidence="2 3" key="1">
    <citation type="submission" date="2014-04" db="EMBL/GenBank/DDBJ databases">
        <authorList>
            <consortium name="DOE Joint Genome Institute"/>
            <person name="Kuo A."/>
            <person name="Kohler A."/>
            <person name="Costa M.D."/>
            <person name="Nagy L.G."/>
            <person name="Floudas D."/>
            <person name="Copeland A."/>
            <person name="Barry K.W."/>
            <person name="Cichocki N."/>
            <person name="Veneault-Fourrey C."/>
            <person name="LaButti K."/>
            <person name="Lindquist E.A."/>
            <person name="Lipzen A."/>
            <person name="Lundell T."/>
            <person name="Morin E."/>
            <person name="Murat C."/>
            <person name="Sun H."/>
            <person name="Tunlid A."/>
            <person name="Henrissat B."/>
            <person name="Grigoriev I.V."/>
            <person name="Hibbett D.S."/>
            <person name="Martin F."/>
            <person name="Nordberg H.P."/>
            <person name="Cantor M.N."/>
            <person name="Hua S.X."/>
        </authorList>
    </citation>
    <scope>NUCLEOTIDE SEQUENCE [LARGE SCALE GENOMIC DNA]</scope>
    <source>
        <strain evidence="2 3">441</strain>
    </source>
</reference>
<reference evidence="3" key="2">
    <citation type="submission" date="2015-01" db="EMBL/GenBank/DDBJ databases">
        <title>Evolutionary Origins and Diversification of the Mycorrhizal Mutualists.</title>
        <authorList>
            <consortium name="DOE Joint Genome Institute"/>
            <consortium name="Mycorrhizal Genomics Consortium"/>
            <person name="Kohler A."/>
            <person name="Kuo A."/>
            <person name="Nagy L.G."/>
            <person name="Floudas D."/>
            <person name="Copeland A."/>
            <person name="Barry K.W."/>
            <person name="Cichocki N."/>
            <person name="Veneault-Fourrey C."/>
            <person name="LaButti K."/>
            <person name="Lindquist E.A."/>
            <person name="Lipzen A."/>
            <person name="Lundell T."/>
            <person name="Morin E."/>
            <person name="Murat C."/>
            <person name="Riley R."/>
            <person name="Ohm R."/>
            <person name="Sun H."/>
            <person name="Tunlid A."/>
            <person name="Henrissat B."/>
            <person name="Grigoriev I.V."/>
            <person name="Hibbett D.S."/>
            <person name="Martin F."/>
        </authorList>
    </citation>
    <scope>NUCLEOTIDE SEQUENCE [LARGE SCALE GENOMIC DNA]</scope>
    <source>
        <strain evidence="3">441</strain>
    </source>
</reference>